<sequence>MTWLLSRALAGRIAFTALAAVLSPLALPAPATAAPTPTPSPKSEAAPADSGATLVDLGFLNTSGGDVGGINSKGEVAGNVAKEPGKAARAVLFTGGSFTDVHAAFGPDITYSRAWDVNDDGTVVGTVDGSRSFLFEKGKATLIEPKLARAVNNKGQVVGDARIRNADGSILKLQAFEGQHLEAYSLNDSGAVVGGADMNPDKTIKDYRAFRTRPGEPIDVNRDRLEYMGSTLANDINDHGQVAGYGTDAGGGYVPLIWDENGRFREMATPHGGMVDAINNAGTGVGRMYSSDGWLHAALFENGVGTYLRDLVPHAGWTLKKATDINDLGQITGVGSPPGSTADHAFLIQLGSTPVITSMTLQTQLYPFSEWEDVTSAGATVDGNPVRVTVSMFNPGSHPVAAQLQLTESSTDVPVPLPGGKIDKVLAPRETVTEQVTWDTAGFAWRKDWPNRKPSVEAKLVVGDAVQASRRESLTIRPKPVVLVHGYNSDAQAWKNYRQFLEYTGGYLRGYAVGDGQVPGTLNTGSLTNPIPPTLTIEQNAEQEALYIEGVRKQTGAFHVDVVAHSMGGLITRQYIQTRMPNAPDGRPVVNRMLQMGTPNRGSPCADMALDLALWLKIPVPWPATQQLTVPYVSEVFNPKVTDLKGVTASNLVGVGQGVPCYTLEDGDGVVPESSAQFTYTDIPYTQVPHTEMTDSEKDYASYVKPRLGSLLVDTGNPGGEPARKDAAARPSEKAATRPGRKTAARPGRKTAAEAAAETGPGTASTFATPSATVEAGKTATVPLDVPQGTGFGVTGALPSTVGLLLRDPAGQPAASYTAGSASAKQPFQGLSVPTPTAGAWKLEITNTGTAPVTAALAAWITGNPVTATAKARQASEDGTAQVTATVADDGEPVTGATVKAILIAEDATRHELTLKDDGNSDDGAAGDGTYGATTGPLADGVYSVAVKADTTKGTRTARDAVTIRKVDTREFELKLSATPGGSVTASPAQEKYRAGTKVTLTATPEEGRIPIGWVIDGKERGAGALTVVMDGEHSVQARFGTYAVTEIGTLPGYDVEKTKAVALNDRGQVAATVKSDKPVDGRPVTRARAVRWQAGEVTDLGGLPCEGSGDAHCNSAATGINEAGDVSGWSNTWVDGALRQHAVVYRDGSVTDLQPASLPSDTDSAAVDLNDDDQVFGWMDQDGTGFSHAMWNQGKVTRISDPKQFMARDELAGRINARGAVAGAYDKGLDAGGVPTGEDPAVYQDGVTTKLEIPKCLHTSGTALDINDTGLVVGEGNCRTDDTNSSWSRHAYTWQDGRRTDLGEGRASAVNDHGLVAGLTGPPHAPVPALWLDGRHYELEDLLPRPACDITTWIKPCMTLTSLLDVNSSGQILAQGFIYDDAVHGGIKEERSFLLTPTTAQADLEVTHTVSKAKPWPGATVTWTATATNHGPDPATGVRLDVVVPPAAGEAVCETSQGTCSEHGASHQGVIGSLAAGATATVTVTATIPAGTADGTGLTSEAKVSTLEGGDPKPGNNTAQVTATVKHSLDKTAINWADPVRAGATSKYPMEVTLTNRSGEDMPLTDIKTEGPFTQTNACPAKLGPGEVCTVQLWFAPTRVGPAGGKLTFTTGGTAPSHTVTLTGQGIEANAEPVVELPAAPLRGTVGEPFTLTVKFTDTDAADTHTASVEWGDGSSDKGQVTQAAGGGTVTATRTFDKPVDEGYALVEVKDSKGDTGWKSVPYVIKEATPGTAPVVITGPDVEVTVGETLRRVVSFADPDSTSWTATVDYGDGTSPAPITPDGKEITLEHRWAAAGKYSVIVTVRDDGGLQTTAAFSVTVLPAETPNQAPQVKLTGPGDVTEGTAWSGEASFTDPDTGTWTATADYGDGPEPLPLDGKRLKLEHTFTDNGDRTVTVTVTDDKGATGTAELAVRVANAAPRVSLDEPAAAAVVAVGTPLTLSASFTDPGVSDTHTAVWTVGTQQVTGAVTGRDGKGTATSPHVFTRAGRYPISVTVTDDDGTATVADTVGGEKAYVLVYDPAGSLVGAGAVASPAGSCRLTAACGKAGSAAFVVTASYPRKATAPTGGLRYDASGFKLRDTSYTVLTAAGGTAVLRGEGRVNGTVDVTFEVTAVDSGKPLGRDRLRLRVWRKDGELVYDNQPTGSAPSVTGVVRVSGRD</sequence>
<feature type="region of interest" description="Disordered" evidence="1">
    <location>
        <begin position="713"/>
        <end position="768"/>
    </location>
</feature>
<feature type="compositionally biased region" description="Basic and acidic residues" evidence="1">
    <location>
        <begin position="722"/>
        <end position="736"/>
    </location>
</feature>
<feature type="domain" description="PKD" evidence="3">
    <location>
        <begin position="1866"/>
        <end position="1920"/>
    </location>
</feature>
<dbReference type="InterPro" id="IPR013783">
    <property type="entry name" value="Ig-like_fold"/>
</dbReference>
<dbReference type="InterPro" id="IPR000601">
    <property type="entry name" value="PKD_dom"/>
</dbReference>
<dbReference type="InterPro" id="IPR035986">
    <property type="entry name" value="PKD_dom_sf"/>
</dbReference>
<evidence type="ECO:0000313" key="5">
    <source>
        <dbReference type="Proteomes" id="UP000540685"/>
    </source>
</evidence>
<dbReference type="Pfam" id="PF18911">
    <property type="entry name" value="PKD_4"/>
    <property type="match status" value="3"/>
</dbReference>
<dbReference type="Pfam" id="PF18998">
    <property type="entry name" value="Flg_new_2"/>
    <property type="match status" value="1"/>
</dbReference>
<feature type="region of interest" description="Disordered" evidence="1">
    <location>
        <begin position="1668"/>
        <end position="1687"/>
    </location>
</feature>
<reference evidence="4 5" key="1">
    <citation type="submission" date="2020-08" db="EMBL/GenBank/DDBJ databases">
        <title>Sequencing the genomes of 1000 actinobacteria strains.</title>
        <authorList>
            <person name="Klenk H.-P."/>
        </authorList>
    </citation>
    <scope>NUCLEOTIDE SEQUENCE [LARGE SCALE GENOMIC DNA]</scope>
    <source>
        <strain evidence="4 5">DSM 46887</strain>
    </source>
</reference>
<dbReference type="Proteomes" id="UP000540685">
    <property type="component" value="Unassembled WGS sequence"/>
</dbReference>
<dbReference type="InterPro" id="IPR001434">
    <property type="entry name" value="OmcB-like_DUF11"/>
</dbReference>
<dbReference type="SUPFAM" id="SSF53474">
    <property type="entry name" value="alpha/beta-Hydrolases"/>
    <property type="match status" value="1"/>
</dbReference>
<dbReference type="SUPFAM" id="SSF49299">
    <property type="entry name" value="PKD domain"/>
    <property type="match status" value="2"/>
</dbReference>
<evidence type="ECO:0000256" key="1">
    <source>
        <dbReference type="SAM" id="MobiDB-lite"/>
    </source>
</evidence>
<name>A0A7W9IKP0_9ACTN</name>
<dbReference type="RefSeq" id="WP_184541591.1">
    <property type="nucleotide sequence ID" value="NZ_JACHMP010000001.1"/>
</dbReference>
<accession>A0A7W9IKP0</accession>
<dbReference type="Gene3D" id="2.60.40.10">
    <property type="entry name" value="Immunoglobulins"/>
    <property type="match status" value="5"/>
</dbReference>
<dbReference type="SMART" id="SM00089">
    <property type="entry name" value="PKD"/>
    <property type="match status" value="4"/>
</dbReference>
<dbReference type="InterPro" id="IPR044060">
    <property type="entry name" value="Bacterial_rp_domain"/>
</dbReference>
<feature type="domain" description="PKD" evidence="3">
    <location>
        <begin position="1926"/>
        <end position="2009"/>
    </location>
</feature>
<dbReference type="NCBIfam" id="NF041940">
    <property type="entry name" value="choice_anch_X"/>
    <property type="match status" value="1"/>
</dbReference>
<dbReference type="InterPro" id="IPR002918">
    <property type="entry name" value="Lipase_EstA/Esterase_EstB"/>
</dbReference>
<keyword evidence="5" id="KW-1185">Reference proteome</keyword>
<dbReference type="Pfam" id="PF01345">
    <property type="entry name" value="DUF11"/>
    <property type="match status" value="1"/>
</dbReference>
<evidence type="ECO:0000256" key="2">
    <source>
        <dbReference type="SAM" id="SignalP"/>
    </source>
</evidence>
<feature type="domain" description="PKD" evidence="3">
    <location>
        <begin position="1770"/>
        <end position="1821"/>
    </location>
</feature>
<evidence type="ECO:0000259" key="3">
    <source>
        <dbReference type="PROSITE" id="PS50093"/>
    </source>
</evidence>
<feature type="signal peptide" evidence="2">
    <location>
        <begin position="1"/>
        <end position="19"/>
    </location>
</feature>
<protein>
    <submittedName>
        <fullName evidence="4">Putative repeat protein (TIGR01451 family)</fullName>
    </submittedName>
</protein>
<comment type="caution">
    <text evidence="4">The sequence shown here is derived from an EMBL/GenBank/DDBJ whole genome shotgun (WGS) entry which is preliminary data.</text>
</comment>
<dbReference type="Gene3D" id="3.40.50.1820">
    <property type="entry name" value="alpha/beta hydrolase"/>
    <property type="match status" value="1"/>
</dbReference>
<dbReference type="CDD" id="cd00146">
    <property type="entry name" value="PKD"/>
    <property type="match status" value="1"/>
</dbReference>
<gene>
    <name evidence="4" type="ORF">F4562_005504</name>
</gene>
<dbReference type="GO" id="GO:0005975">
    <property type="term" value="P:carbohydrate metabolic process"/>
    <property type="evidence" value="ECO:0007669"/>
    <property type="project" value="UniProtKB-ARBA"/>
</dbReference>
<proteinExistence type="predicted"/>
<feature type="region of interest" description="Disordered" evidence="1">
    <location>
        <begin position="914"/>
        <end position="933"/>
    </location>
</feature>
<dbReference type="InterPro" id="IPR029058">
    <property type="entry name" value="AB_hydrolase_fold"/>
</dbReference>
<dbReference type="EMBL" id="JACHMP010000001">
    <property type="protein sequence ID" value="MBB5822442.1"/>
    <property type="molecule type" value="Genomic_DNA"/>
</dbReference>
<organism evidence="4 5">
    <name type="scientific">Streptosporangium becharense</name>
    <dbReference type="NCBI Taxonomy" id="1816182"/>
    <lineage>
        <taxon>Bacteria</taxon>
        <taxon>Bacillati</taxon>
        <taxon>Actinomycetota</taxon>
        <taxon>Actinomycetes</taxon>
        <taxon>Streptosporangiales</taxon>
        <taxon>Streptosporangiaceae</taxon>
        <taxon>Streptosporangium</taxon>
    </lineage>
</organism>
<keyword evidence="2" id="KW-0732">Signal</keyword>
<feature type="compositionally biased region" description="Basic residues" evidence="1">
    <location>
        <begin position="739"/>
        <end position="749"/>
    </location>
</feature>
<evidence type="ECO:0000313" key="4">
    <source>
        <dbReference type="EMBL" id="MBB5822442.1"/>
    </source>
</evidence>
<feature type="compositionally biased region" description="Low complexity" evidence="1">
    <location>
        <begin position="753"/>
        <end position="764"/>
    </location>
</feature>
<feature type="chain" id="PRO_5038381789" evidence="2">
    <location>
        <begin position="20"/>
        <end position="2159"/>
    </location>
</feature>
<dbReference type="PROSITE" id="PS50093">
    <property type="entry name" value="PKD"/>
    <property type="match status" value="3"/>
</dbReference>
<dbReference type="Pfam" id="PF01674">
    <property type="entry name" value="Lipase_2"/>
    <property type="match status" value="1"/>
</dbReference>
<dbReference type="InterPro" id="IPR022409">
    <property type="entry name" value="PKD/Chitinase_dom"/>
</dbReference>